<evidence type="ECO:0000256" key="5">
    <source>
        <dbReference type="ARBA" id="ARBA00022641"/>
    </source>
</evidence>
<dbReference type="PANTHER" id="PTHR33285">
    <property type="entry name" value="PHYTOSULFOKINES 3"/>
    <property type="match status" value="1"/>
</dbReference>
<comment type="PTM">
    <text evidence="9">PSK-alpha is produced by endopeptidase digestion. PSK-beta is produced from PSK-alpha by exopeptidase digestion.</text>
</comment>
<keyword evidence="8 9" id="KW-0339">Growth factor</keyword>
<proteinExistence type="inferred from homology"/>
<protein>
    <recommendedName>
        <fullName evidence="9">Phytosulfokine</fullName>
    </recommendedName>
    <component>
        <recommendedName>
            <fullName evidence="9">Phytosulfokine-alpha</fullName>
            <shortName evidence="9">PSK-alpha</shortName>
            <shortName evidence="9">Phytosulfokine-a</shortName>
        </recommendedName>
    </component>
    <component>
        <recommendedName>
            <fullName evidence="9">Phytosulfokine-beta</fullName>
            <shortName evidence="9">PSK-beta</shortName>
            <shortName evidence="9">Phytosulfokine-b</shortName>
        </recommendedName>
    </component>
</protein>
<evidence type="ECO:0000256" key="2">
    <source>
        <dbReference type="ARBA" id="ARBA00010781"/>
    </source>
</evidence>
<evidence type="ECO:0000313" key="10">
    <source>
        <dbReference type="EMBL" id="GMH12161.1"/>
    </source>
</evidence>
<reference evidence="10" key="1">
    <citation type="submission" date="2023-05" db="EMBL/GenBank/DDBJ databases">
        <title>Nepenthes gracilis genome sequencing.</title>
        <authorList>
            <person name="Fukushima K."/>
        </authorList>
    </citation>
    <scope>NUCLEOTIDE SEQUENCE</scope>
    <source>
        <strain evidence="10">SING2019-196</strain>
    </source>
</reference>
<dbReference type="GO" id="GO:0008283">
    <property type="term" value="P:cell population proliferation"/>
    <property type="evidence" value="ECO:0007669"/>
    <property type="project" value="UniProtKB-UniRule"/>
</dbReference>
<dbReference type="PANTHER" id="PTHR33285:SF22">
    <property type="entry name" value="PHYTOSULFOKINES 6-RELATED"/>
    <property type="match status" value="1"/>
</dbReference>
<keyword evidence="6 9" id="KW-0732">Signal</keyword>
<accession>A0AAD3SKS1</accession>
<evidence type="ECO:0000256" key="6">
    <source>
        <dbReference type="ARBA" id="ARBA00022729"/>
    </source>
</evidence>
<keyword evidence="11" id="KW-1185">Reference proteome</keyword>
<dbReference type="GO" id="GO:0008083">
    <property type="term" value="F:growth factor activity"/>
    <property type="evidence" value="ECO:0007669"/>
    <property type="project" value="UniProtKB-UniRule"/>
</dbReference>
<dbReference type="AlphaFoldDB" id="A0AAD3SKS1"/>
<evidence type="ECO:0000256" key="3">
    <source>
        <dbReference type="ARBA" id="ARBA00022473"/>
    </source>
</evidence>
<evidence type="ECO:0000256" key="7">
    <source>
        <dbReference type="ARBA" id="ARBA00022782"/>
    </source>
</evidence>
<keyword evidence="4 9" id="KW-0964">Secreted</keyword>
<comment type="PTM">
    <text evidence="9">Sulfation is important for activity and for the binding to a putative membrane receptor.</text>
</comment>
<dbReference type="InterPro" id="IPR009438">
    <property type="entry name" value="Phytosulfokine"/>
</dbReference>
<dbReference type="Pfam" id="PF06404">
    <property type="entry name" value="PSK"/>
    <property type="match status" value="1"/>
</dbReference>
<comment type="function">
    <text evidence="9">Promotes plant cell differentiation, organogenesis and somatic embryogenesis as well as cell proliferation.</text>
</comment>
<organism evidence="10 11">
    <name type="scientific">Nepenthes gracilis</name>
    <name type="common">Slender pitcher plant</name>
    <dbReference type="NCBI Taxonomy" id="150966"/>
    <lineage>
        <taxon>Eukaryota</taxon>
        <taxon>Viridiplantae</taxon>
        <taxon>Streptophyta</taxon>
        <taxon>Embryophyta</taxon>
        <taxon>Tracheophyta</taxon>
        <taxon>Spermatophyta</taxon>
        <taxon>Magnoliopsida</taxon>
        <taxon>eudicotyledons</taxon>
        <taxon>Gunneridae</taxon>
        <taxon>Pentapetalae</taxon>
        <taxon>Caryophyllales</taxon>
        <taxon>Nepenthaceae</taxon>
        <taxon>Nepenthes</taxon>
    </lineage>
</organism>
<dbReference type="GO" id="GO:0005576">
    <property type="term" value="C:extracellular region"/>
    <property type="evidence" value="ECO:0007669"/>
    <property type="project" value="UniProtKB-SubCell"/>
</dbReference>
<feature type="signal peptide" evidence="9">
    <location>
        <begin position="1"/>
        <end position="29"/>
    </location>
</feature>
<evidence type="ECO:0000256" key="4">
    <source>
        <dbReference type="ARBA" id="ARBA00022525"/>
    </source>
</evidence>
<evidence type="ECO:0000313" key="11">
    <source>
        <dbReference type="Proteomes" id="UP001279734"/>
    </source>
</evidence>
<keyword evidence="7 9" id="KW-0221">Differentiation</keyword>
<evidence type="ECO:0000256" key="1">
    <source>
        <dbReference type="ARBA" id="ARBA00004613"/>
    </source>
</evidence>
<keyword evidence="5 9" id="KW-0765">Sulfation</keyword>
<comment type="subcellular location">
    <subcellularLocation>
        <location evidence="1 9">Secreted</location>
    </subcellularLocation>
</comment>
<name>A0AAD3SKS1_NEPGR</name>
<feature type="chain" id="PRO_5041770827" description="Phytosulfokine" evidence="9">
    <location>
        <begin position="30"/>
        <end position="82"/>
    </location>
</feature>
<keyword evidence="3 9" id="KW-0217">Developmental protein</keyword>
<comment type="similarity">
    <text evidence="2 9">Belongs to the phytosulfokine family.</text>
</comment>
<comment type="caution">
    <text evidence="10">The sequence shown here is derived from an EMBL/GenBank/DDBJ whole genome shotgun (WGS) entry which is preliminary data.</text>
</comment>
<gene>
    <name evidence="10" type="ORF">Nepgr_014002</name>
</gene>
<evidence type="ECO:0000256" key="9">
    <source>
        <dbReference type="RuleBase" id="RU368031"/>
    </source>
</evidence>
<evidence type="ECO:0000256" key="8">
    <source>
        <dbReference type="ARBA" id="ARBA00023030"/>
    </source>
</evidence>
<sequence length="82" mass="9426">MKQTCQSCALILFLLFLVTFFKLPANLMATKEGVSHLEVEDDVSLDKLMGLEVCENGDEECLKKRIVSEVHLDYIYTQHHRP</sequence>
<dbReference type="EMBL" id="BSYO01000011">
    <property type="protein sequence ID" value="GMH12161.1"/>
    <property type="molecule type" value="Genomic_DNA"/>
</dbReference>
<dbReference type="Proteomes" id="UP001279734">
    <property type="component" value="Unassembled WGS sequence"/>
</dbReference>
<dbReference type="GO" id="GO:0030154">
    <property type="term" value="P:cell differentiation"/>
    <property type="evidence" value="ECO:0007669"/>
    <property type="project" value="UniProtKB-UniRule"/>
</dbReference>